<evidence type="ECO:0000313" key="3">
    <source>
        <dbReference type="EMBL" id="KAF8441400.1"/>
    </source>
</evidence>
<dbReference type="GO" id="GO:0016787">
    <property type="term" value="F:hydrolase activity"/>
    <property type="evidence" value="ECO:0007669"/>
    <property type="project" value="UniProtKB-KW"/>
</dbReference>
<name>A0AAD4BW85_BOLED</name>
<dbReference type="AlphaFoldDB" id="A0AAD4BW85"/>
<evidence type="ECO:0000259" key="2">
    <source>
        <dbReference type="Pfam" id="PF01926"/>
    </source>
</evidence>
<gene>
    <name evidence="3" type="ORF">L210DRAFT_3537122</name>
</gene>
<dbReference type="Pfam" id="PF01926">
    <property type="entry name" value="MMR_HSR1"/>
    <property type="match status" value="1"/>
</dbReference>
<protein>
    <submittedName>
        <fullName evidence="3">P-loop containing nucleoside triphosphate hydrolase protein</fullName>
    </submittedName>
</protein>
<sequence>MARGLQTSPGSDTSAKLVPGPAMPVRKSTDWPPMYTPVQHQPTIFRMDLDNPGVTRGRSSSLEINKGRNIVIFGDSGVGKSSLINMLAGRKTAETSNGVLGCTFQSHLHTITIGGEKVNLWDTAGLDEGTRGRVQPEVAERNLTKLLRELRSANGIHLLVYCIRGPTVRKSLARNYVIFYSAICRKKVPIVAVVTGLENEASSMEDWWIKGEKELAKYKMRFDDHACVTTISSEKVVGTVFEERSILSQQLVRKLIVDNCRHTTTRPSSDTNVFIKAALHDFRSVMRFGWENVQPLCSVVFCQTDITFFHPGIFGDLRKINSQINGRSFVFQYAGDLSERYITPRISKGGADLLIFAGTMIDSNKEKFRKFYTSCSGEVCPVLVVTDGPSVKEWMEHLDAQGIGARVISIPSSSMDGQTQAELCDIIDELCLVRAPARYRRTNLLRFFVRKGKESAGDEIPAP</sequence>
<comment type="caution">
    <text evidence="3">The sequence shown here is derived from an EMBL/GenBank/DDBJ whole genome shotgun (WGS) entry which is preliminary data.</text>
</comment>
<feature type="compositionally biased region" description="Polar residues" evidence="1">
    <location>
        <begin position="1"/>
        <end position="14"/>
    </location>
</feature>
<dbReference type="InterPro" id="IPR005225">
    <property type="entry name" value="Small_GTP-bd"/>
</dbReference>
<evidence type="ECO:0000313" key="4">
    <source>
        <dbReference type="Proteomes" id="UP001194468"/>
    </source>
</evidence>
<dbReference type="EMBL" id="WHUW01000010">
    <property type="protein sequence ID" value="KAF8441400.1"/>
    <property type="molecule type" value="Genomic_DNA"/>
</dbReference>
<feature type="region of interest" description="Disordered" evidence="1">
    <location>
        <begin position="1"/>
        <end position="35"/>
    </location>
</feature>
<keyword evidence="3" id="KW-0378">Hydrolase</keyword>
<proteinExistence type="predicted"/>
<evidence type="ECO:0000256" key="1">
    <source>
        <dbReference type="SAM" id="MobiDB-lite"/>
    </source>
</evidence>
<organism evidence="3 4">
    <name type="scientific">Boletus edulis BED1</name>
    <dbReference type="NCBI Taxonomy" id="1328754"/>
    <lineage>
        <taxon>Eukaryota</taxon>
        <taxon>Fungi</taxon>
        <taxon>Dikarya</taxon>
        <taxon>Basidiomycota</taxon>
        <taxon>Agaricomycotina</taxon>
        <taxon>Agaricomycetes</taxon>
        <taxon>Agaricomycetidae</taxon>
        <taxon>Boletales</taxon>
        <taxon>Boletineae</taxon>
        <taxon>Boletaceae</taxon>
        <taxon>Boletoideae</taxon>
        <taxon>Boletus</taxon>
    </lineage>
</organism>
<dbReference type="GO" id="GO:0005525">
    <property type="term" value="F:GTP binding"/>
    <property type="evidence" value="ECO:0007669"/>
    <property type="project" value="InterPro"/>
</dbReference>
<dbReference type="NCBIfam" id="TIGR00231">
    <property type="entry name" value="small_GTP"/>
    <property type="match status" value="1"/>
</dbReference>
<reference evidence="3" key="2">
    <citation type="journal article" date="2020" name="Nat. Commun.">
        <title>Large-scale genome sequencing of mycorrhizal fungi provides insights into the early evolution of symbiotic traits.</title>
        <authorList>
            <person name="Miyauchi S."/>
            <person name="Kiss E."/>
            <person name="Kuo A."/>
            <person name="Drula E."/>
            <person name="Kohler A."/>
            <person name="Sanchez-Garcia M."/>
            <person name="Morin E."/>
            <person name="Andreopoulos B."/>
            <person name="Barry K.W."/>
            <person name="Bonito G."/>
            <person name="Buee M."/>
            <person name="Carver A."/>
            <person name="Chen C."/>
            <person name="Cichocki N."/>
            <person name="Clum A."/>
            <person name="Culley D."/>
            <person name="Crous P.W."/>
            <person name="Fauchery L."/>
            <person name="Girlanda M."/>
            <person name="Hayes R.D."/>
            <person name="Keri Z."/>
            <person name="LaButti K."/>
            <person name="Lipzen A."/>
            <person name="Lombard V."/>
            <person name="Magnuson J."/>
            <person name="Maillard F."/>
            <person name="Murat C."/>
            <person name="Nolan M."/>
            <person name="Ohm R.A."/>
            <person name="Pangilinan J."/>
            <person name="Pereira M.F."/>
            <person name="Perotto S."/>
            <person name="Peter M."/>
            <person name="Pfister S."/>
            <person name="Riley R."/>
            <person name="Sitrit Y."/>
            <person name="Stielow J.B."/>
            <person name="Szollosi G."/>
            <person name="Zifcakova L."/>
            <person name="Stursova M."/>
            <person name="Spatafora J.W."/>
            <person name="Tedersoo L."/>
            <person name="Vaario L.M."/>
            <person name="Yamada A."/>
            <person name="Yan M."/>
            <person name="Wang P."/>
            <person name="Xu J."/>
            <person name="Bruns T."/>
            <person name="Baldrian P."/>
            <person name="Vilgalys R."/>
            <person name="Dunand C."/>
            <person name="Henrissat B."/>
            <person name="Grigoriev I.V."/>
            <person name="Hibbett D."/>
            <person name="Nagy L.G."/>
            <person name="Martin F.M."/>
        </authorList>
    </citation>
    <scope>NUCLEOTIDE SEQUENCE</scope>
    <source>
        <strain evidence="3">BED1</strain>
    </source>
</reference>
<accession>A0AAD4BW85</accession>
<reference evidence="3" key="1">
    <citation type="submission" date="2019-10" db="EMBL/GenBank/DDBJ databases">
        <authorList>
            <consortium name="DOE Joint Genome Institute"/>
            <person name="Kuo A."/>
            <person name="Miyauchi S."/>
            <person name="Kiss E."/>
            <person name="Drula E."/>
            <person name="Kohler A."/>
            <person name="Sanchez-Garcia M."/>
            <person name="Andreopoulos B."/>
            <person name="Barry K.W."/>
            <person name="Bonito G."/>
            <person name="Buee M."/>
            <person name="Carver A."/>
            <person name="Chen C."/>
            <person name="Cichocki N."/>
            <person name="Clum A."/>
            <person name="Culley D."/>
            <person name="Crous P.W."/>
            <person name="Fauchery L."/>
            <person name="Girlanda M."/>
            <person name="Hayes R."/>
            <person name="Keri Z."/>
            <person name="LaButti K."/>
            <person name="Lipzen A."/>
            <person name="Lombard V."/>
            <person name="Magnuson J."/>
            <person name="Maillard F."/>
            <person name="Morin E."/>
            <person name="Murat C."/>
            <person name="Nolan M."/>
            <person name="Ohm R."/>
            <person name="Pangilinan J."/>
            <person name="Pereira M."/>
            <person name="Perotto S."/>
            <person name="Peter M."/>
            <person name="Riley R."/>
            <person name="Sitrit Y."/>
            <person name="Stielow B."/>
            <person name="Szollosi G."/>
            <person name="Zifcakova L."/>
            <person name="Stursova M."/>
            <person name="Spatafora J.W."/>
            <person name="Tedersoo L."/>
            <person name="Vaario L.-M."/>
            <person name="Yamada A."/>
            <person name="Yan M."/>
            <person name="Wang P."/>
            <person name="Xu J."/>
            <person name="Bruns T."/>
            <person name="Baldrian P."/>
            <person name="Vilgalys R."/>
            <person name="Henrissat B."/>
            <person name="Grigoriev I.V."/>
            <person name="Hibbett D."/>
            <person name="Nagy L.G."/>
            <person name="Martin F.M."/>
        </authorList>
    </citation>
    <scope>NUCLEOTIDE SEQUENCE</scope>
    <source>
        <strain evidence="3">BED1</strain>
    </source>
</reference>
<dbReference type="InterPro" id="IPR006073">
    <property type="entry name" value="GTP-bd"/>
</dbReference>
<feature type="domain" description="G" evidence="2">
    <location>
        <begin position="70"/>
        <end position="168"/>
    </location>
</feature>
<dbReference type="CDD" id="cd00882">
    <property type="entry name" value="Ras_like_GTPase"/>
    <property type="match status" value="1"/>
</dbReference>
<dbReference type="InterPro" id="IPR027417">
    <property type="entry name" value="P-loop_NTPase"/>
</dbReference>
<keyword evidence="4" id="KW-1185">Reference proteome</keyword>
<dbReference type="SUPFAM" id="SSF52540">
    <property type="entry name" value="P-loop containing nucleoside triphosphate hydrolases"/>
    <property type="match status" value="2"/>
</dbReference>
<dbReference type="Gene3D" id="3.40.50.300">
    <property type="entry name" value="P-loop containing nucleotide triphosphate hydrolases"/>
    <property type="match status" value="1"/>
</dbReference>
<dbReference type="Proteomes" id="UP001194468">
    <property type="component" value="Unassembled WGS sequence"/>
</dbReference>